<evidence type="ECO:0000313" key="3">
    <source>
        <dbReference type="Proteomes" id="UP000807769"/>
    </source>
</evidence>
<feature type="region of interest" description="Disordered" evidence="1">
    <location>
        <begin position="27"/>
        <end position="61"/>
    </location>
</feature>
<name>A0A9P7ELJ1_9AGAM</name>
<evidence type="ECO:0000256" key="1">
    <source>
        <dbReference type="SAM" id="MobiDB-lite"/>
    </source>
</evidence>
<comment type="caution">
    <text evidence="2">The sequence shown here is derived from an EMBL/GenBank/DDBJ whole genome shotgun (WGS) entry which is preliminary data.</text>
</comment>
<feature type="compositionally biased region" description="Polar residues" evidence="1">
    <location>
        <begin position="27"/>
        <end position="57"/>
    </location>
</feature>
<gene>
    <name evidence="2" type="ORF">BJ212DRAFT_1295907</name>
</gene>
<feature type="region of interest" description="Disordered" evidence="1">
    <location>
        <begin position="155"/>
        <end position="186"/>
    </location>
</feature>
<accession>A0A9P7ELJ1</accession>
<dbReference type="OrthoDB" id="2690212at2759"/>
<organism evidence="2 3">
    <name type="scientific">Suillus subaureus</name>
    <dbReference type="NCBI Taxonomy" id="48587"/>
    <lineage>
        <taxon>Eukaryota</taxon>
        <taxon>Fungi</taxon>
        <taxon>Dikarya</taxon>
        <taxon>Basidiomycota</taxon>
        <taxon>Agaricomycotina</taxon>
        <taxon>Agaricomycetes</taxon>
        <taxon>Agaricomycetidae</taxon>
        <taxon>Boletales</taxon>
        <taxon>Suillineae</taxon>
        <taxon>Suillaceae</taxon>
        <taxon>Suillus</taxon>
    </lineage>
</organism>
<keyword evidence="3" id="KW-1185">Reference proteome</keyword>
<dbReference type="EMBL" id="JABBWG010000003">
    <property type="protein sequence ID" value="KAG1824839.1"/>
    <property type="molecule type" value="Genomic_DNA"/>
</dbReference>
<dbReference type="GeneID" id="64626390"/>
<dbReference type="RefSeq" id="XP_041198556.1">
    <property type="nucleotide sequence ID" value="XM_041332373.1"/>
</dbReference>
<reference evidence="2" key="1">
    <citation type="journal article" date="2020" name="New Phytol.">
        <title>Comparative genomics reveals dynamic genome evolution in host specialist ectomycorrhizal fungi.</title>
        <authorList>
            <person name="Lofgren L.A."/>
            <person name="Nguyen N.H."/>
            <person name="Vilgalys R."/>
            <person name="Ruytinx J."/>
            <person name="Liao H.L."/>
            <person name="Branco S."/>
            <person name="Kuo A."/>
            <person name="LaButti K."/>
            <person name="Lipzen A."/>
            <person name="Andreopoulos W."/>
            <person name="Pangilinan J."/>
            <person name="Riley R."/>
            <person name="Hundley H."/>
            <person name="Na H."/>
            <person name="Barry K."/>
            <person name="Grigoriev I.V."/>
            <person name="Stajich J.E."/>
            <person name="Kennedy P.G."/>
        </authorList>
    </citation>
    <scope>NUCLEOTIDE SEQUENCE</scope>
    <source>
        <strain evidence="2">MN1</strain>
    </source>
</reference>
<dbReference type="AlphaFoldDB" id="A0A9P7ELJ1"/>
<dbReference type="Proteomes" id="UP000807769">
    <property type="component" value="Unassembled WGS sequence"/>
</dbReference>
<sequence>MSLQQNAGPWSFSLSHLSLEHLNSHQNTLSPLQTPSGSFQSLQNISPGPTTQSSAPSANGEEGFSHYYHVLQIPPAQDLHSSHSGLYTTLMQAMPPQNFHMLCTMWGPPQYNPTNASSPLHLPVAGLRQPQDMMPQSAMNAPCQNTTGKVVNTGVAEKRSRKCKNMTPASRTAPAQKRQKADASTAATTPATAAAVCGVGPVSTPSSNTVLISEPSIAAAGNMAIPTGSGPVPQARQPPRDTKVAASDVWYFMWAVNSPEKPDKIPENQPRLMKKPNSPYVAC</sequence>
<proteinExistence type="predicted"/>
<protein>
    <submittedName>
        <fullName evidence="2">Uncharacterized protein</fullName>
    </submittedName>
</protein>
<feature type="region of interest" description="Disordered" evidence="1">
    <location>
        <begin position="262"/>
        <end position="283"/>
    </location>
</feature>
<evidence type="ECO:0000313" key="2">
    <source>
        <dbReference type="EMBL" id="KAG1824839.1"/>
    </source>
</evidence>